<comment type="caution">
    <text evidence="2">The sequence shown here is derived from an EMBL/GenBank/DDBJ whole genome shotgun (WGS) entry which is preliminary data.</text>
</comment>
<accession>A0A644XL60</accession>
<evidence type="ECO:0000256" key="1">
    <source>
        <dbReference type="SAM" id="MobiDB-lite"/>
    </source>
</evidence>
<sequence>MAELSLGDQHAGDKGAERQRQAGGFGDPCQAQGDQQQVEHEQLFAVPARHQVEPPTHQALAAGQQDGDQRGGLEHLQRQRPDQRIGVGAERGDQDQQRHHGQILEQQNAHHAASVLGFQLGALGHHLHDNGGAAHHQRARQRHGRLPAHVPHAAHVARQQHQTDKRQQHGDHHLHQAQAEYELAHGAQLGQAEFKPDGEHQKHHAELAQVAHALRVARQRQRVGPDQHPCGQVAQHGRLLECATHNDGQNGSKQIEQGEGQ</sequence>
<dbReference type="EMBL" id="VSSQ01002659">
    <property type="protein sequence ID" value="MPM16697.1"/>
    <property type="molecule type" value="Genomic_DNA"/>
</dbReference>
<name>A0A644XL60_9ZZZZ</name>
<dbReference type="AlphaFoldDB" id="A0A644XL60"/>
<reference evidence="2" key="1">
    <citation type="submission" date="2019-08" db="EMBL/GenBank/DDBJ databases">
        <authorList>
            <person name="Kucharzyk K."/>
            <person name="Murdoch R.W."/>
            <person name="Higgins S."/>
            <person name="Loffler F."/>
        </authorList>
    </citation>
    <scope>NUCLEOTIDE SEQUENCE</scope>
</reference>
<proteinExistence type="predicted"/>
<organism evidence="2">
    <name type="scientific">bioreactor metagenome</name>
    <dbReference type="NCBI Taxonomy" id="1076179"/>
    <lineage>
        <taxon>unclassified sequences</taxon>
        <taxon>metagenomes</taxon>
        <taxon>ecological metagenomes</taxon>
    </lineage>
</organism>
<feature type="compositionally biased region" description="Basic and acidic residues" evidence="1">
    <location>
        <begin position="10"/>
        <end position="20"/>
    </location>
</feature>
<feature type="region of interest" description="Disordered" evidence="1">
    <location>
        <begin position="1"/>
        <end position="51"/>
    </location>
</feature>
<gene>
    <name evidence="2" type="ORF">SDC9_63078</name>
</gene>
<evidence type="ECO:0000313" key="2">
    <source>
        <dbReference type="EMBL" id="MPM16697.1"/>
    </source>
</evidence>
<protein>
    <submittedName>
        <fullName evidence="2">Uncharacterized protein</fullName>
    </submittedName>
</protein>